<feature type="binding site" evidence="1">
    <location>
        <position position="358"/>
    </location>
    <ligand>
        <name>Mn(2+)</name>
        <dbReference type="ChEBI" id="CHEBI:29035"/>
        <label>2</label>
    </ligand>
</feature>
<accession>A0A225PZF4</accession>
<evidence type="ECO:0000313" key="2">
    <source>
        <dbReference type="EMBL" id="KHQ52143.1"/>
    </source>
</evidence>
<keyword evidence="1" id="KW-0479">Metal-binding</keyword>
<dbReference type="InterPro" id="IPR011650">
    <property type="entry name" value="Peptidase_M20_dimer"/>
</dbReference>
<evidence type="ECO:0000313" key="3">
    <source>
        <dbReference type="Proteomes" id="UP000030960"/>
    </source>
</evidence>
<evidence type="ECO:0000256" key="1">
    <source>
        <dbReference type="PIRSR" id="PIRSR005962-1"/>
    </source>
</evidence>
<dbReference type="PIRSF" id="PIRSF005962">
    <property type="entry name" value="Pept_M20D_amidohydro"/>
    <property type="match status" value="1"/>
</dbReference>
<dbReference type="GeneID" id="66499914"/>
<dbReference type="InterPro" id="IPR017439">
    <property type="entry name" value="Amidohydrolase"/>
</dbReference>
<keyword evidence="3" id="KW-1185">Reference proteome</keyword>
<accession>A0A0B3RZG1</accession>
<dbReference type="GO" id="GO:0046872">
    <property type="term" value="F:metal ion binding"/>
    <property type="evidence" value="ECO:0007669"/>
    <property type="project" value="UniProtKB-KW"/>
</dbReference>
<dbReference type="SUPFAM" id="SSF55031">
    <property type="entry name" value="Bacterial exopeptidase dimerisation domain"/>
    <property type="match status" value="1"/>
</dbReference>
<name>A0A0B3RZG1_9RHOB</name>
<dbReference type="NCBIfam" id="TIGR01891">
    <property type="entry name" value="amidohydrolases"/>
    <property type="match status" value="1"/>
</dbReference>
<dbReference type="RefSeq" id="WP_043143310.1">
    <property type="nucleotide sequence ID" value="NZ_AP022337.1"/>
</dbReference>
<dbReference type="CDD" id="cd05666">
    <property type="entry name" value="M20_Acy1-like"/>
    <property type="match status" value="1"/>
</dbReference>
<feature type="binding site" evidence="1">
    <location>
        <position position="104"/>
    </location>
    <ligand>
        <name>Mn(2+)</name>
        <dbReference type="ChEBI" id="CHEBI:29035"/>
        <label>2</label>
    </ligand>
</feature>
<dbReference type="SUPFAM" id="SSF53187">
    <property type="entry name" value="Zn-dependent exopeptidases"/>
    <property type="match status" value="1"/>
</dbReference>
<keyword evidence="1" id="KW-0464">Manganese</keyword>
<keyword evidence="2" id="KW-0378">Hydrolase</keyword>
<dbReference type="STRING" id="561184.SAMN05216376_10299"/>
<dbReference type="InterPro" id="IPR036264">
    <property type="entry name" value="Bact_exopeptidase_dim_dom"/>
</dbReference>
<feature type="binding site" evidence="1">
    <location>
        <position position="165"/>
    </location>
    <ligand>
        <name>Mn(2+)</name>
        <dbReference type="ChEBI" id="CHEBI:29035"/>
        <label>2</label>
    </ligand>
</feature>
<dbReference type="PANTHER" id="PTHR11014:SF63">
    <property type="entry name" value="METALLOPEPTIDASE, PUTATIVE (AFU_ORTHOLOGUE AFUA_6G09600)-RELATED"/>
    <property type="match status" value="1"/>
</dbReference>
<dbReference type="EMBL" id="JSUQ01000012">
    <property type="protein sequence ID" value="KHQ52143.1"/>
    <property type="molecule type" value="Genomic_DNA"/>
</dbReference>
<organism evidence="2 3">
    <name type="scientific">Mameliella alba</name>
    <dbReference type="NCBI Taxonomy" id="561184"/>
    <lineage>
        <taxon>Bacteria</taxon>
        <taxon>Pseudomonadati</taxon>
        <taxon>Pseudomonadota</taxon>
        <taxon>Alphaproteobacteria</taxon>
        <taxon>Rhodobacterales</taxon>
        <taxon>Roseobacteraceae</taxon>
        <taxon>Mameliella</taxon>
    </lineage>
</organism>
<gene>
    <name evidence="2" type="ORF">OA50_03158</name>
</gene>
<dbReference type="AlphaFoldDB" id="A0A0B3RZG1"/>
<dbReference type="Proteomes" id="UP000030960">
    <property type="component" value="Unassembled WGS sequence"/>
</dbReference>
<dbReference type="Gene3D" id="3.30.70.360">
    <property type="match status" value="1"/>
</dbReference>
<feature type="binding site" evidence="1">
    <location>
        <position position="139"/>
    </location>
    <ligand>
        <name>Mn(2+)</name>
        <dbReference type="ChEBI" id="CHEBI:29035"/>
        <label>2</label>
    </ligand>
</feature>
<dbReference type="PATRIC" id="fig|1515334.3.peg.3179"/>
<dbReference type="FunFam" id="3.30.70.360:FF:000001">
    <property type="entry name" value="N-acetyldiaminopimelate deacetylase"/>
    <property type="match status" value="1"/>
</dbReference>
<feature type="binding site" evidence="1">
    <location>
        <position position="106"/>
    </location>
    <ligand>
        <name>Mn(2+)</name>
        <dbReference type="ChEBI" id="CHEBI:29035"/>
        <label>2</label>
    </ligand>
</feature>
<accession>A0A225QRF2</accession>
<sequence length="388" mass="42156">MPVKNRFAELQDEITAWRRDLHEHPEILFETHRTSALVEEKLKEFGCDEVVTGIGRTGVVGVIKGRGNGSGKVIGLRADMDALPIHEQTGVEYASKTDGAMHACGHDGHTAMLLGAAKYLSETRNFDGTVVVIFQPAEEGGGGGKEMCDDGMMERWGIQEVYGMHNWPGQPVGSFAIREGAFFAATDQFEINLEGRGGHAAKPHETVDTTVMASQLVLAMQTIAARNADPVDQVVVSVTSFETSSKAFNVIPQKVFLRGTVRTQSTAMRDLAEQRIKEIAAGVAATYGGTAEVIYHRGYPVMVNHSEQTEFARDVARAVSGGVDEAPIVMGGEDFAYMLEERPGAYILVGNGDTAMVHHPEYNFNDEAIPAGCSWWAEIVERRMPLAS</sequence>
<dbReference type="Pfam" id="PF01546">
    <property type="entry name" value="Peptidase_M20"/>
    <property type="match status" value="1"/>
</dbReference>
<proteinExistence type="predicted"/>
<dbReference type="GO" id="GO:0019877">
    <property type="term" value="P:diaminopimelate biosynthetic process"/>
    <property type="evidence" value="ECO:0007669"/>
    <property type="project" value="UniProtKB-ARBA"/>
</dbReference>
<dbReference type="Pfam" id="PF07687">
    <property type="entry name" value="M20_dimer"/>
    <property type="match status" value="1"/>
</dbReference>
<comment type="cofactor">
    <cofactor evidence="1">
        <name>Mn(2+)</name>
        <dbReference type="ChEBI" id="CHEBI:29035"/>
    </cofactor>
    <text evidence="1">The Mn(2+) ion enhances activity.</text>
</comment>
<dbReference type="Gene3D" id="3.40.630.10">
    <property type="entry name" value="Zn peptidases"/>
    <property type="match status" value="1"/>
</dbReference>
<protein>
    <submittedName>
        <fullName evidence="2">Amidohydrolase</fullName>
    </submittedName>
</protein>
<comment type="caution">
    <text evidence="2">The sequence shown here is derived from an EMBL/GenBank/DDBJ whole genome shotgun (WGS) entry which is preliminary data.</text>
</comment>
<dbReference type="InterPro" id="IPR002933">
    <property type="entry name" value="Peptidase_M20"/>
</dbReference>
<dbReference type="OrthoDB" id="9777385at2"/>
<dbReference type="PANTHER" id="PTHR11014">
    <property type="entry name" value="PEPTIDASE M20 FAMILY MEMBER"/>
    <property type="match status" value="1"/>
</dbReference>
<dbReference type="GO" id="GO:0050118">
    <property type="term" value="F:N-acetyldiaminopimelate deacetylase activity"/>
    <property type="evidence" value="ECO:0007669"/>
    <property type="project" value="UniProtKB-ARBA"/>
</dbReference>
<reference evidence="2 3" key="1">
    <citation type="submission" date="2014-10" db="EMBL/GenBank/DDBJ databases">
        <title>Genome sequence of Ponticoccus sp. strain UMTAT08 isolated from clonal culture of toxic dinoflagellate Alexandrium tamiyavanichii.</title>
        <authorList>
            <person name="Gan H.Y."/>
            <person name="Muhd D.-D."/>
            <person name="Mohd Noor M.E."/>
            <person name="Yeong Y.S."/>
            <person name="Usup G."/>
        </authorList>
    </citation>
    <scope>NUCLEOTIDE SEQUENCE [LARGE SCALE GENOMIC DNA]</scope>
    <source>
        <strain evidence="2 3">UMTAT08</strain>
    </source>
</reference>